<evidence type="ECO:0000256" key="1">
    <source>
        <dbReference type="SAM" id="MobiDB-lite"/>
    </source>
</evidence>
<dbReference type="InterPro" id="IPR002372">
    <property type="entry name" value="PQQ_rpt_dom"/>
</dbReference>
<dbReference type="PANTHER" id="PTHR34512">
    <property type="entry name" value="CELL SURFACE PROTEIN"/>
    <property type="match status" value="1"/>
</dbReference>
<organism evidence="4 5">
    <name type="scientific">Natronobacterium lacisalsi AJ5</name>
    <dbReference type="NCBI Taxonomy" id="358396"/>
    <lineage>
        <taxon>Archaea</taxon>
        <taxon>Methanobacteriati</taxon>
        <taxon>Methanobacteriota</taxon>
        <taxon>Stenosarchaea group</taxon>
        <taxon>Halobacteria</taxon>
        <taxon>Halobacteriales</taxon>
        <taxon>Natrialbaceae</taxon>
        <taxon>Natronobacterium</taxon>
    </lineage>
</organism>
<dbReference type="Pfam" id="PF13360">
    <property type="entry name" value="PQQ_2"/>
    <property type="match status" value="3"/>
</dbReference>
<dbReference type="SUPFAM" id="SSF50998">
    <property type="entry name" value="Quinoprotein alcohol dehydrogenase-like"/>
    <property type="match status" value="1"/>
</dbReference>
<dbReference type="Gene3D" id="2.40.10.480">
    <property type="match status" value="1"/>
</dbReference>
<reference evidence="3 6" key="1">
    <citation type="journal article" date="2011" name="J. Bacteriol.">
        <title>Genome sequence of Halobiforma lacisalsi AJ5, an extremely halophilic archaeon which harbors a bop gene.</title>
        <authorList>
            <person name="Jiang X."/>
            <person name="Wang S."/>
            <person name="Cheng H."/>
            <person name="Huo Y."/>
            <person name="Zhang X."/>
            <person name="Zhu X."/>
            <person name="Han X."/>
            <person name="Ni P."/>
            <person name="Wu M."/>
        </authorList>
    </citation>
    <scope>NUCLEOTIDE SEQUENCE [LARGE SCALE GENOMIC DNA]</scope>
    <source>
        <strain evidence="3 6">AJ5</strain>
    </source>
</reference>
<dbReference type="InterPro" id="IPR015943">
    <property type="entry name" value="WD40/YVTN_repeat-like_dom_sf"/>
</dbReference>
<dbReference type="SMART" id="SM00564">
    <property type="entry name" value="PQQ"/>
    <property type="match status" value="5"/>
</dbReference>
<dbReference type="AlphaFoldDB" id="M0L7D4"/>
<evidence type="ECO:0000313" key="4">
    <source>
        <dbReference type="EMBL" id="EMA27870.1"/>
    </source>
</evidence>
<evidence type="ECO:0000313" key="3">
    <source>
        <dbReference type="EMBL" id="APW98269.1"/>
    </source>
</evidence>
<evidence type="ECO:0000313" key="5">
    <source>
        <dbReference type="Proteomes" id="UP000011555"/>
    </source>
</evidence>
<protein>
    <submittedName>
        <fullName evidence="4">Ser/Thr protein kinase</fullName>
    </submittedName>
    <submittedName>
        <fullName evidence="3">Serine/threonine protein kinase</fullName>
    </submittedName>
</protein>
<keyword evidence="3" id="KW-0723">Serine/threonine-protein kinase</keyword>
<gene>
    <name evidence="4" type="ORF">C445_19497</name>
    <name evidence="3" type="ORF">CHINAEXTREME_10910</name>
</gene>
<dbReference type="Gene3D" id="2.40.128.630">
    <property type="match status" value="1"/>
</dbReference>
<feature type="domain" description="Pyrrolo-quinoline quinone repeat" evidence="2">
    <location>
        <begin position="191"/>
        <end position="252"/>
    </location>
</feature>
<dbReference type="KEGG" id="hlc:CHINAEXTREME10910"/>
<sequence length="448" mass="48352">MKTGLRMNRRELLATVSVSLAGVAGCLNGEDAGPFGESPDNGTAADDDGEAPGGNAVQWTYQTSGSIRNQPTLQDGIVYLSGGTNERAKSNKEHVRPERSENVYALTADAGAEQWQYEAPAGVTSSPIVRDGVFVVTGWSAGTHGIEQQLVRLDDGSETWTTEEHDRYLHLLDSSDGAVYLGTSDDEYGIQGEELFAIRASDGDQYWSTETGDTTDATINGDTLYSVAGGRRTTAFAVNDGDERWHRDMRPGTDDVRVFDDALYLISEQENENGNYPVVAVSASEGSERWRFSVPVDEPFVPTGAVASGDAVYITEYGGWLFGVDRADGSENWRYSADSDTRDPPVVVDDMVYLASKNGGVHAVDGTTGDREWKRTVPGQVRIVAGNQQGVIVRGGKEEGMQHLRAYAPDGTEQWSLSHPEHLTRPAVDGTRAIVGTRSGYVAALAEQ</sequence>
<evidence type="ECO:0000313" key="6">
    <source>
        <dbReference type="Proteomes" id="UP000186547"/>
    </source>
</evidence>
<dbReference type="eggNOG" id="arCOG02556">
    <property type="taxonomic scope" value="Archaea"/>
</dbReference>
<feature type="domain" description="Pyrrolo-quinoline quinone repeat" evidence="2">
    <location>
        <begin position="98"/>
        <end position="180"/>
    </location>
</feature>
<dbReference type="STRING" id="358396.CHINAEXTREME_10910"/>
<keyword evidence="5" id="KW-1185">Reference proteome</keyword>
<dbReference type="EMBL" id="AOLZ01000076">
    <property type="protein sequence ID" value="EMA27870.1"/>
    <property type="molecule type" value="Genomic_DNA"/>
</dbReference>
<proteinExistence type="predicted"/>
<dbReference type="PANTHER" id="PTHR34512:SF30">
    <property type="entry name" value="OUTER MEMBRANE PROTEIN ASSEMBLY FACTOR BAMB"/>
    <property type="match status" value="1"/>
</dbReference>
<keyword evidence="4" id="KW-0418">Kinase</keyword>
<dbReference type="Gene3D" id="2.130.10.10">
    <property type="entry name" value="YVTN repeat-like/Quinoprotein amine dehydrogenase"/>
    <property type="match status" value="1"/>
</dbReference>
<feature type="region of interest" description="Disordered" evidence="1">
    <location>
        <begin position="31"/>
        <end position="55"/>
    </location>
</feature>
<reference evidence="3" key="3">
    <citation type="submission" date="2017-01" db="EMBL/GenBank/DDBJ databases">
        <authorList>
            <person name="Mah S.A."/>
            <person name="Swanson W.J."/>
            <person name="Moy G.W."/>
            <person name="Vacquier V.D."/>
        </authorList>
    </citation>
    <scope>NUCLEOTIDE SEQUENCE</scope>
    <source>
        <strain evidence="3">AJ5</strain>
    </source>
</reference>
<dbReference type="InterPro" id="IPR018391">
    <property type="entry name" value="PQQ_b-propeller_rpt"/>
</dbReference>
<keyword evidence="4" id="KW-0808">Transferase</keyword>
<dbReference type="Proteomes" id="UP000011555">
    <property type="component" value="Unassembled WGS sequence"/>
</dbReference>
<dbReference type="EMBL" id="CP019285">
    <property type="protein sequence ID" value="APW98269.1"/>
    <property type="molecule type" value="Genomic_DNA"/>
</dbReference>
<reference evidence="4 5" key="2">
    <citation type="journal article" date="2014" name="PLoS Genet.">
        <title>Phylogenetically driven sequencing of extremely halophilic archaea reveals strategies for static and dynamic osmo-response.</title>
        <authorList>
            <person name="Becker E.A."/>
            <person name="Seitzer P.M."/>
            <person name="Tritt A."/>
            <person name="Larsen D."/>
            <person name="Krusor M."/>
            <person name="Yao A.I."/>
            <person name="Wu D."/>
            <person name="Madern D."/>
            <person name="Eisen J.A."/>
            <person name="Darling A.E."/>
            <person name="Facciotti M.T."/>
        </authorList>
    </citation>
    <scope>NUCLEOTIDE SEQUENCE [LARGE SCALE GENOMIC DNA]</scope>
    <source>
        <strain evidence="4 5">AJ5</strain>
    </source>
</reference>
<dbReference type="InterPro" id="IPR011047">
    <property type="entry name" value="Quinoprotein_ADH-like_sf"/>
</dbReference>
<evidence type="ECO:0000259" key="2">
    <source>
        <dbReference type="Pfam" id="PF13360"/>
    </source>
</evidence>
<name>M0L7D4_NATLA</name>
<dbReference type="GO" id="GO:0004674">
    <property type="term" value="F:protein serine/threonine kinase activity"/>
    <property type="evidence" value="ECO:0007669"/>
    <property type="project" value="UniProtKB-KW"/>
</dbReference>
<dbReference type="Proteomes" id="UP000186547">
    <property type="component" value="Chromosome"/>
</dbReference>
<feature type="domain" description="Pyrrolo-quinoline quinone repeat" evidence="2">
    <location>
        <begin position="278"/>
        <end position="379"/>
    </location>
</feature>
<dbReference type="PROSITE" id="PS51257">
    <property type="entry name" value="PROKAR_LIPOPROTEIN"/>
    <property type="match status" value="1"/>
</dbReference>
<accession>M0L7D4</accession>